<sequence>MLFASHPKNVWNIFAIAVFAGLANASLLCAPVIATQLIAELALTTRQTGLFFSIEFAGYCIAGFGGRWLLPHVSWHRITLLAIVIVVITNACAVLLLHHWQPLLLLRLIGASASAMIGIIAMSSANRHPSAGRAYGIYILGQCITGVVGLALLPALFAHWGVRVYFVSMALLFCLAAFMVPLLHSGESIHAGTDAFSSHPSIMDGKDHTIRVVLRRAAVFLFYTGLSGIWTFSGALGQRAGISNLHGGVLLSLAALAGVLGSTCAAWYGGRQDGTGSGSTRIAVLVGYILLIAALLTMTAPFGTTYIVGIICFKFAWTFAVPFIFATVGRHDVDGKIIAEINLLAGLGLAVAPWIAGQIVAAGSLTLLLLSESALLLGSVASVLVLQGHEQATQKHQK</sequence>
<feature type="transmembrane region" description="Helical" evidence="6">
    <location>
        <begin position="77"/>
        <end position="98"/>
    </location>
</feature>
<feature type="transmembrane region" description="Helical" evidence="6">
    <location>
        <begin position="135"/>
        <end position="158"/>
    </location>
</feature>
<dbReference type="Proteomes" id="UP000644588">
    <property type="component" value="Unassembled WGS sequence"/>
</dbReference>
<reference evidence="7 8" key="2">
    <citation type="submission" date="2020-11" db="EMBL/GenBank/DDBJ databases">
        <title>Description of novel Gluconobacter species.</title>
        <authorList>
            <person name="Cleenwerck I."/>
            <person name="Cnockaert M."/>
            <person name="Borremans W."/>
            <person name="Wieme A.D."/>
            <person name="De Vuyst L."/>
            <person name="Vandamme P."/>
        </authorList>
    </citation>
    <scope>NUCLEOTIDE SEQUENCE [LARGE SCALE GENOMIC DNA]</scope>
    <source>
        <strain evidence="7 8">R-71646</strain>
    </source>
</reference>
<feature type="transmembrane region" description="Helical" evidence="6">
    <location>
        <begin position="164"/>
        <end position="183"/>
    </location>
</feature>
<dbReference type="SUPFAM" id="SSF103473">
    <property type="entry name" value="MFS general substrate transporter"/>
    <property type="match status" value="1"/>
</dbReference>
<dbReference type="PANTHER" id="PTHR43124:SF10">
    <property type="entry name" value="PURINE EFFLUX PUMP PBUE"/>
    <property type="match status" value="1"/>
</dbReference>
<dbReference type="InterPro" id="IPR011701">
    <property type="entry name" value="MFS"/>
</dbReference>
<comment type="caution">
    <text evidence="7">The sequence shown here is derived from an EMBL/GenBank/DDBJ whole genome shotgun (WGS) entry which is preliminary data.</text>
</comment>
<reference evidence="8" key="1">
    <citation type="submission" date="2020-04" db="EMBL/GenBank/DDBJ databases">
        <title>Description of novel Gluconacetobacter.</title>
        <authorList>
            <person name="Sombolestani A."/>
        </authorList>
    </citation>
    <scope>NUCLEOTIDE SEQUENCE [LARGE SCALE GENOMIC DNA]</scope>
    <source>
        <strain evidence="8">R-71646</strain>
    </source>
</reference>
<keyword evidence="3 6" id="KW-0812">Transmembrane</keyword>
<feature type="transmembrane region" description="Helical" evidence="6">
    <location>
        <begin position="104"/>
        <end position="123"/>
    </location>
</feature>
<feature type="transmembrane region" description="Helical" evidence="6">
    <location>
        <begin position="217"/>
        <end position="237"/>
    </location>
</feature>
<dbReference type="Gene3D" id="1.20.1250.20">
    <property type="entry name" value="MFS general substrate transporter like domains"/>
    <property type="match status" value="2"/>
</dbReference>
<feature type="transmembrane region" description="Helical" evidence="6">
    <location>
        <begin position="249"/>
        <end position="270"/>
    </location>
</feature>
<evidence type="ECO:0000313" key="7">
    <source>
        <dbReference type="EMBL" id="MBF0883876.1"/>
    </source>
</evidence>
<keyword evidence="5 6" id="KW-0472">Membrane</keyword>
<protein>
    <submittedName>
        <fullName evidence="7">MFS transporter</fullName>
    </submittedName>
</protein>
<dbReference type="InterPro" id="IPR050189">
    <property type="entry name" value="MFS_Efflux_Transporters"/>
</dbReference>
<dbReference type="PANTHER" id="PTHR43124">
    <property type="entry name" value="PURINE EFFLUX PUMP PBUE"/>
    <property type="match status" value="1"/>
</dbReference>
<feature type="transmembrane region" description="Helical" evidence="6">
    <location>
        <begin position="12"/>
        <end position="38"/>
    </location>
</feature>
<keyword evidence="8" id="KW-1185">Reference proteome</keyword>
<evidence type="ECO:0000256" key="2">
    <source>
        <dbReference type="ARBA" id="ARBA00022475"/>
    </source>
</evidence>
<dbReference type="InterPro" id="IPR036259">
    <property type="entry name" value="MFS_trans_sf"/>
</dbReference>
<evidence type="ECO:0000256" key="3">
    <source>
        <dbReference type="ARBA" id="ARBA00022692"/>
    </source>
</evidence>
<evidence type="ECO:0000256" key="4">
    <source>
        <dbReference type="ARBA" id="ARBA00022989"/>
    </source>
</evidence>
<feature type="transmembrane region" description="Helical" evidence="6">
    <location>
        <begin position="341"/>
        <end position="361"/>
    </location>
</feature>
<feature type="transmembrane region" description="Helical" evidence="6">
    <location>
        <begin position="50"/>
        <end position="70"/>
    </location>
</feature>
<comment type="subcellular location">
    <subcellularLocation>
        <location evidence="1">Cell membrane</location>
        <topology evidence="1">Multi-pass membrane protein</topology>
    </subcellularLocation>
</comment>
<keyword evidence="2" id="KW-1003">Cell membrane</keyword>
<gene>
    <name evidence="7" type="ORF">HKD31_14180</name>
</gene>
<name>A0ABR9YQ11_9PROT</name>
<dbReference type="EMBL" id="JABCQF010000015">
    <property type="protein sequence ID" value="MBF0883876.1"/>
    <property type="molecule type" value="Genomic_DNA"/>
</dbReference>
<dbReference type="Pfam" id="PF07690">
    <property type="entry name" value="MFS_1"/>
    <property type="match status" value="1"/>
</dbReference>
<evidence type="ECO:0000256" key="6">
    <source>
        <dbReference type="SAM" id="Phobius"/>
    </source>
</evidence>
<evidence type="ECO:0000313" key="8">
    <source>
        <dbReference type="Proteomes" id="UP000644588"/>
    </source>
</evidence>
<dbReference type="RefSeq" id="WP_194265557.1">
    <property type="nucleotide sequence ID" value="NZ_JABCQF010000015.1"/>
</dbReference>
<accession>A0ABR9YQ11</accession>
<organism evidence="7 8">
    <name type="scientific">Gluconobacter potus</name>
    <dbReference type="NCBI Taxonomy" id="2724927"/>
    <lineage>
        <taxon>Bacteria</taxon>
        <taxon>Pseudomonadati</taxon>
        <taxon>Pseudomonadota</taxon>
        <taxon>Alphaproteobacteria</taxon>
        <taxon>Acetobacterales</taxon>
        <taxon>Acetobacteraceae</taxon>
        <taxon>Gluconobacter</taxon>
    </lineage>
</organism>
<keyword evidence="4 6" id="KW-1133">Transmembrane helix</keyword>
<evidence type="ECO:0000256" key="1">
    <source>
        <dbReference type="ARBA" id="ARBA00004651"/>
    </source>
</evidence>
<feature type="transmembrane region" description="Helical" evidence="6">
    <location>
        <begin position="306"/>
        <end position="329"/>
    </location>
</feature>
<feature type="transmembrane region" description="Helical" evidence="6">
    <location>
        <begin position="367"/>
        <end position="386"/>
    </location>
</feature>
<feature type="transmembrane region" description="Helical" evidence="6">
    <location>
        <begin position="282"/>
        <end position="300"/>
    </location>
</feature>
<proteinExistence type="predicted"/>
<evidence type="ECO:0000256" key="5">
    <source>
        <dbReference type="ARBA" id="ARBA00023136"/>
    </source>
</evidence>